<dbReference type="SUPFAM" id="SSF56112">
    <property type="entry name" value="Protein kinase-like (PK-like)"/>
    <property type="match status" value="1"/>
</dbReference>
<dbReference type="GO" id="GO:0005524">
    <property type="term" value="F:ATP binding"/>
    <property type="evidence" value="ECO:0007669"/>
    <property type="project" value="InterPro"/>
</dbReference>
<organism evidence="2 3">
    <name type="scientific">Sarocladium strictum</name>
    <name type="common">Black bundle disease fungus</name>
    <name type="synonym">Acremonium strictum</name>
    <dbReference type="NCBI Taxonomy" id="5046"/>
    <lineage>
        <taxon>Eukaryota</taxon>
        <taxon>Fungi</taxon>
        <taxon>Dikarya</taxon>
        <taxon>Ascomycota</taxon>
        <taxon>Pezizomycotina</taxon>
        <taxon>Sordariomycetes</taxon>
        <taxon>Hypocreomycetidae</taxon>
        <taxon>Hypocreales</taxon>
        <taxon>Sarocladiaceae</taxon>
        <taxon>Sarocladium</taxon>
    </lineage>
</organism>
<dbReference type="PANTHER" id="PTHR37542">
    <property type="entry name" value="HELO DOMAIN-CONTAINING PROTEIN-RELATED"/>
    <property type="match status" value="1"/>
</dbReference>
<dbReference type="Gene3D" id="1.10.510.10">
    <property type="entry name" value="Transferase(Phosphotransferase) domain 1"/>
    <property type="match status" value="1"/>
</dbReference>
<sequence length="586" mass="65277">MEPVSLTIGVVGFAVQCFDAIVSVMTLLQNLRDADNRTALLGCKLQIEQHILLIWGREHGMKDGTLATRIPEESQQRLVLVILQSMLALIGESDKLRLKYGIEHVAELPARSNTNSQHELGLRTEAQAASSVPLANFTYMHISSTDSDQAAMPSSETADATKKRLQSWRTSLPLLRKCSWVVKDAKKFEELIDNLRYFNESLVRLTNTRTQTVMAASNALLSNCSTAGMQTLAAASSAQYPEMASAAVLGSTVAEADRMGDQVQRSNPTSQRQRDMRILTDQLQLAHKSASRALTTAVFASPTSGEQNVIIQWRVFQSSLDPLTRPKTIRRIEGTARVLSQAKPASICVLDCCGYVCQDDKMGYVFSYPSGCSSHRTPRTLFQMIDSSSGSRHNVPPPPLETRMELAKKLCTTIYWIHVSGIVHKGIRSDNVLLFRWGAECTERITDPFLIGFDHSRRDDDATVTRTASSPEQDMYRHPDALFSESMRSTKLQDLYSLGLVLLEIGSWFSLRQLAGDTHVSELRDHLLADGGPVSQLPYRMGTRYMEMVKLCIQGSFDIDEDEVRGNAVQEAFLKEVIEEIIKIRV</sequence>
<dbReference type="Proteomes" id="UP001175261">
    <property type="component" value="Unassembled WGS sequence"/>
</dbReference>
<dbReference type="InterPro" id="IPR029498">
    <property type="entry name" value="HeLo_dom"/>
</dbReference>
<dbReference type="InterPro" id="IPR000719">
    <property type="entry name" value="Prot_kinase_dom"/>
</dbReference>
<dbReference type="EMBL" id="JAPDFR010000001">
    <property type="protein sequence ID" value="KAK0392720.1"/>
    <property type="molecule type" value="Genomic_DNA"/>
</dbReference>
<dbReference type="InterPro" id="IPR038305">
    <property type="entry name" value="HeLo_sf"/>
</dbReference>
<evidence type="ECO:0000313" key="3">
    <source>
        <dbReference type="Proteomes" id="UP001175261"/>
    </source>
</evidence>
<comment type="caution">
    <text evidence="2">The sequence shown here is derived from an EMBL/GenBank/DDBJ whole genome shotgun (WGS) entry which is preliminary data.</text>
</comment>
<accession>A0AA39LD31</accession>
<reference evidence="2" key="1">
    <citation type="submission" date="2022-10" db="EMBL/GenBank/DDBJ databases">
        <title>Determination and structural analysis of whole genome sequence of Sarocladium strictum F4-1.</title>
        <authorList>
            <person name="Hu L."/>
            <person name="Jiang Y."/>
        </authorList>
    </citation>
    <scope>NUCLEOTIDE SEQUENCE</scope>
    <source>
        <strain evidence="2">F4-1</strain>
    </source>
</reference>
<proteinExistence type="predicted"/>
<dbReference type="GO" id="GO:0004672">
    <property type="term" value="F:protein kinase activity"/>
    <property type="evidence" value="ECO:0007669"/>
    <property type="project" value="InterPro"/>
</dbReference>
<gene>
    <name evidence="2" type="ORF">NLU13_2215</name>
</gene>
<name>A0AA39LD31_SARSR</name>
<dbReference type="Pfam" id="PF14479">
    <property type="entry name" value="HeLo"/>
    <property type="match status" value="1"/>
</dbReference>
<dbReference type="InterPro" id="IPR011009">
    <property type="entry name" value="Kinase-like_dom_sf"/>
</dbReference>
<dbReference type="AlphaFoldDB" id="A0AA39LD31"/>
<dbReference type="PROSITE" id="PS50011">
    <property type="entry name" value="PROTEIN_KINASE_DOM"/>
    <property type="match status" value="1"/>
</dbReference>
<evidence type="ECO:0000259" key="1">
    <source>
        <dbReference type="PROSITE" id="PS50011"/>
    </source>
</evidence>
<evidence type="ECO:0000313" key="2">
    <source>
        <dbReference type="EMBL" id="KAK0392720.1"/>
    </source>
</evidence>
<keyword evidence="3" id="KW-1185">Reference proteome</keyword>
<feature type="domain" description="Protein kinase" evidence="1">
    <location>
        <begin position="283"/>
        <end position="586"/>
    </location>
</feature>
<protein>
    <recommendedName>
        <fullName evidence="1">Protein kinase domain-containing protein</fullName>
    </recommendedName>
</protein>
<dbReference type="Gene3D" id="1.20.120.1020">
    <property type="entry name" value="Prion-inhibition and propagation, HeLo domain"/>
    <property type="match status" value="1"/>
</dbReference>